<evidence type="ECO:0000313" key="2">
    <source>
        <dbReference type="Proteomes" id="UP001497535"/>
    </source>
</evidence>
<dbReference type="Proteomes" id="UP001497535">
    <property type="component" value="Unassembled WGS sequence"/>
</dbReference>
<proteinExistence type="predicted"/>
<protein>
    <submittedName>
        <fullName evidence="1">Uncharacterized protein</fullName>
    </submittedName>
</protein>
<evidence type="ECO:0000313" key="1">
    <source>
        <dbReference type="EMBL" id="CAK5083138.1"/>
    </source>
</evidence>
<name>A0ACB0ZY64_MELEN</name>
<sequence length="45" mass="5351">MNFSKRRLLAMAVETLQRLLAEWEVLKLLLEALVCRLLLLERQLL</sequence>
<keyword evidence="2" id="KW-1185">Reference proteome</keyword>
<dbReference type="EMBL" id="CAVMJV010000049">
    <property type="protein sequence ID" value="CAK5083138.1"/>
    <property type="molecule type" value="Genomic_DNA"/>
</dbReference>
<comment type="caution">
    <text evidence="1">The sequence shown here is derived from an EMBL/GenBank/DDBJ whole genome shotgun (WGS) entry which is preliminary data.</text>
</comment>
<gene>
    <name evidence="1" type="ORF">MENTE1834_LOCUS30452</name>
</gene>
<accession>A0ACB0ZY64</accession>
<organism evidence="1 2">
    <name type="scientific">Meloidogyne enterolobii</name>
    <name type="common">Root-knot nematode worm</name>
    <name type="synonym">Meloidogyne mayaguensis</name>
    <dbReference type="NCBI Taxonomy" id="390850"/>
    <lineage>
        <taxon>Eukaryota</taxon>
        <taxon>Metazoa</taxon>
        <taxon>Ecdysozoa</taxon>
        <taxon>Nematoda</taxon>
        <taxon>Chromadorea</taxon>
        <taxon>Rhabditida</taxon>
        <taxon>Tylenchina</taxon>
        <taxon>Tylenchomorpha</taxon>
        <taxon>Tylenchoidea</taxon>
        <taxon>Meloidogynidae</taxon>
        <taxon>Meloidogyninae</taxon>
        <taxon>Meloidogyne</taxon>
    </lineage>
</organism>
<reference evidence="1" key="1">
    <citation type="submission" date="2023-11" db="EMBL/GenBank/DDBJ databases">
        <authorList>
            <person name="Poullet M."/>
        </authorList>
    </citation>
    <scope>NUCLEOTIDE SEQUENCE</scope>
    <source>
        <strain evidence="1">E1834</strain>
    </source>
</reference>